<dbReference type="EMBL" id="ML977500">
    <property type="protein sequence ID" value="KAF2132739.1"/>
    <property type="molecule type" value="Genomic_DNA"/>
</dbReference>
<reference evidence="1" key="1">
    <citation type="journal article" date="2020" name="Stud. Mycol.">
        <title>101 Dothideomycetes genomes: a test case for predicting lifestyles and emergence of pathogens.</title>
        <authorList>
            <person name="Haridas S."/>
            <person name="Albert R."/>
            <person name="Binder M."/>
            <person name="Bloem J."/>
            <person name="Labutti K."/>
            <person name="Salamov A."/>
            <person name="Andreopoulos B."/>
            <person name="Baker S."/>
            <person name="Barry K."/>
            <person name="Bills G."/>
            <person name="Bluhm B."/>
            <person name="Cannon C."/>
            <person name="Castanera R."/>
            <person name="Culley D."/>
            <person name="Daum C."/>
            <person name="Ezra D."/>
            <person name="Gonzalez J."/>
            <person name="Henrissat B."/>
            <person name="Kuo A."/>
            <person name="Liang C."/>
            <person name="Lipzen A."/>
            <person name="Lutzoni F."/>
            <person name="Magnuson J."/>
            <person name="Mondo S."/>
            <person name="Nolan M."/>
            <person name="Ohm R."/>
            <person name="Pangilinan J."/>
            <person name="Park H.-J."/>
            <person name="Ramirez L."/>
            <person name="Alfaro M."/>
            <person name="Sun H."/>
            <person name="Tritt A."/>
            <person name="Yoshinaga Y."/>
            <person name="Zwiers L.-H."/>
            <person name="Turgeon B."/>
            <person name="Goodwin S."/>
            <person name="Spatafora J."/>
            <person name="Crous P."/>
            <person name="Grigoriev I."/>
        </authorList>
    </citation>
    <scope>NUCLEOTIDE SEQUENCE</scope>
    <source>
        <strain evidence="1">CBS 119687</strain>
    </source>
</reference>
<dbReference type="RefSeq" id="XP_033527126.1">
    <property type="nucleotide sequence ID" value="XM_033670139.1"/>
</dbReference>
<accession>A0A6A6ALB1</accession>
<organism evidence="1 2">
    <name type="scientific">Dothidotthia symphoricarpi CBS 119687</name>
    <dbReference type="NCBI Taxonomy" id="1392245"/>
    <lineage>
        <taxon>Eukaryota</taxon>
        <taxon>Fungi</taxon>
        <taxon>Dikarya</taxon>
        <taxon>Ascomycota</taxon>
        <taxon>Pezizomycotina</taxon>
        <taxon>Dothideomycetes</taxon>
        <taxon>Pleosporomycetidae</taxon>
        <taxon>Pleosporales</taxon>
        <taxon>Dothidotthiaceae</taxon>
        <taxon>Dothidotthia</taxon>
    </lineage>
</organism>
<evidence type="ECO:0000313" key="2">
    <source>
        <dbReference type="Proteomes" id="UP000799771"/>
    </source>
</evidence>
<dbReference type="Proteomes" id="UP000799771">
    <property type="component" value="Unassembled WGS sequence"/>
</dbReference>
<sequence>MADHMEEAVAQAIYRMNLIKAERSARCDESETLKLIHELSQLCLQSQKEHHILVELAEQLGGLIRVDRSTIAAQDETILSLRAKQAQSDITITSLCSTVSEKTVLLHSTQQQLDESRIALEIERRKFRRFQDDLGAFIAARSSQSQPESVNACPQTGIVLEDELNPTSVATVDESTQVLLDVERSQHSISPTPSTTSTSQLNRGFVSAPILATRNNLLSIPATASALTGLPIVLCISSNVYKPLDAFQATIRNSIIDSLKTYVESRAEDFRRAVRKANTKCLNQRIYRSSTKTNLPGPVACSLCVQRERICATVVAKTEGVGLCVFPRAAITDQSSQDDVSMWVP</sequence>
<protein>
    <submittedName>
        <fullName evidence="1">Uncharacterized protein</fullName>
    </submittedName>
</protein>
<proteinExistence type="predicted"/>
<name>A0A6A6ALB1_9PLEO</name>
<keyword evidence="2" id="KW-1185">Reference proteome</keyword>
<gene>
    <name evidence="1" type="ORF">P153DRAFT_382361</name>
</gene>
<evidence type="ECO:0000313" key="1">
    <source>
        <dbReference type="EMBL" id="KAF2132739.1"/>
    </source>
</evidence>
<dbReference type="AlphaFoldDB" id="A0A6A6ALB1"/>
<dbReference type="GeneID" id="54410571"/>